<protein>
    <recommendedName>
        <fullName evidence="3">DUF4806 domain-containing protein</fullName>
    </recommendedName>
</protein>
<dbReference type="EMBL" id="UYRU01013736">
    <property type="protein sequence ID" value="VDK49434.1"/>
    <property type="molecule type" value="Genomic_DNA"/>
</dbReference>
<gene>
    <name evidence="1" type="ORF">DILT_LOCUS1721</name>
</gene>
<evidence type="ECO:0008006" key="3">
    <source>
        <dbReference type="Google" id="ProtNLM"/>
    </source>
</evidence>
<evidence type="ECO:0000313" key="1">
    <source>
        <dbReference type="EMBL" id="VDK49434.1"/>
    </source>
</evidence>
<dbReference type="Proteomes" id="UP000281553">
    <property type="component" value="Unassembled WGS sequence"/>
</dbReference>
<dbReference type="AlphaFoldDB" id="A0A3P6RZC0"/>
<name>A0A3P6RZC0_DIBLA</name>
<keyword evidence="2" id="KW-1185">Reference proteome</keyword>
<organism evidence="1 2">
    <name type="scientific">Dibothriocephalus latus</name>
    <name type="common">Fish tapeworm</name>
    <name type="synonym">Diphyllobothrium latum</name>
    <dbReference type="NCBI Taxonomy" id="60516"/>
    <lineage>
        <taxon>Eukaryota</taxon>
        <taxon>Metazoa</taxon>
        <taxon>Spiralia</taxon>
        <taxon>Lophotrochozoa</taxon>
        <taxon>Platyhelminthes</taxon>
        <taxon>Cestoda</taxon>
        <taxon>Eucestoda</taxon>
        <taxon>Diphyllobothriidea</taxon>
        <taxon>Diphyllobothriidae</taxon>
        <taxon>Dibothriocephalus</taxon>
    </lineage>
</organism>
<reference evidence="1 2" key="1">
    <citation type="submission" date="2018-11" db="EMBL/GenBank/DDBJ databases">
        <authorList>
            <consortium name="Pathogen Informatics"/>
        </authorList>
    </citation>
    <scope>NUCLEOTIDE SEQUENCE [LARGE SCALE GENOMIC DNA]</scope>
</reference>
<evidence type="ECO:0000313" key="2">
    <source>
        <dbReference type="Proteomes" id="UP000281553"/>
    </source>
</evidence>
<proteinExistence type="predicted"/>
<accession>A0A3P6RZC0</accession>
<sequence>MARLRGANAHAYADRVIRTLFDDNITAFVTFTGRSEHKRAFDKSSLFRIVFEAFELWCVANNANADERHSAFVRALKRASD</sequence>